<proteinExistence type="predicted"/>
<evidence type="ECO:0000256" key="1">
    <source>
        <dbReference type="SAM" id="MobiDB-lite"/>
    </source>
</evidence>
<dbReference type="RefSeq" id="WP_157553658.1">
    <property type="nucleotide sequence ID" value="NZ_JABELX010000005.1"/>
</dbReference>
<protein>
    <submittedName>
        <fullName evidence="2">Uncharacterized protein</fullName>
    </submittedName>
</protein>
<keyword evidence="3" id="KW-1185">Reference proteome</keyword>
<evidence type="ECO:0000313" key="3">
    <source>
        <dbReference type="Proteomes" id="UP000586827"/>
    </source>
</evidence>
<feature type="region of interest" description="Disordered" evidence="1">
    <location>
        <begin position="1"/>
        <end position="33"/>
    </location>
</feature>
<evidence type="ECO:0000313" key="2">
    <source>
        <dbReference type="EMBL" id="NNH71260.1"/>
    </source>
</evidence>
<name>A0A849C487_9NOCA</name>
<dbReference type="AlphaFoldDB" id="A0A849C487"/>
<organism evidence="2 3">
    <name type="scientific">Nocardia uniformis</name>
    <dbReference type="NCBI Taxonomy" id="53432"/>
    <lineage>
        <taxon>Bacteria</taxon>
        <taxon>Bacillati</taxon>
        <taxon>Actinomycetota</taxon>
        <taxon>Actinomycetes</taxon>
        <taxon>Mycobacteriales</taxon>
        <taxon>Nocardiaceae</taxon>
        <taxon>Nocardia</taxon>
    </lineage>
</organism>
<dbReference type="EMBL" id="JABELX010000005">
    <property type="protein sequence ID" value="NNH71260.1"/>
    <property type="molecule type" value="Genomic_DNA"/>
</dbReference>
<accession>A0A849C487</accession>
<comment type="caution">
    <text evidence="2">The sequence shown here is derived from an EMBL/GenBank/DDBJ whole genome shotgun (WGS) entry which is preliminary data.</text>
</comment>
<sequence>MTLDPDDGSDSNAAQHDFLECPDRLPMSSSPRGCPQTDLLNVIGAEPVRLLTHYMTTGDANANLTIEPRDRRVIALSNRAEAPASQMLTVEQT</sequence>
<dbReference type="Proteomes" id="UP000586827">
    <property type="component" value="Unassembled WGS sequence"/>
</dbReference>
<gene>
    <name evidence="2" type="ORF">HLB23_15555</name>
</gene>
<reference evidence="2 3" key="1">
    <citation type="submission" date="2020-05" db="EMBL/GenBank/DDBJ databases">
        <title>MicrobeNet Type strains.</title>
        <authorList>
            <person name="Nicholson A.C."/>
        </authorList>
    </citation>
    <scope>NUCLEOTIDE SEQUENCE [LARGE SCALE GENOMIC DNA]</scope>
    <source>
        <strain evidence="2 3">JCM 3224</strain>
    </source>
</reference>